<name>A0A131Z9E9_RHIAP</name>
<reference evidence="2" key="1">
    <citation type="journal article" date="2016" name="Ticks Tick Borne Dis.">
        <title>De novo assembly and annotation of the salivary gland transcriptome of Rhipicephalus appendiculatus male and female ticks during blood feeding.</title>
        <authorList>
            <person name="de Castro M.H."/>
            <person name="de Klerk D."/>
            <person name="Pienaar R."/>
            <person name="Latif A.A."/>
            <person name="Rees D.J."/>
            <person name="Mans B.J."/>
        </authorList>
    </citation>
    <scope>NUCLEOTIDE SEQUENCE</scope>
    <source>
        <tissue evidence="2">Salivary glands</tissue>
    </source>
</reference>
<proteinExistence type="predicted"/>
<organism evidence="2">
    <name type="scientific">Rhipicephalus appendiculatus</name>
    <name type="common">Brown ear tick</name>
    <dbReference type="NCBI Taxonomy" id="34631"/>
    <lineage>
        <taxon>Eukaryota</taxon>
        <taxon>Metazoa</taxon>
        <taxon>Ecdysozoa</taxon>
        <taxon>Arthropoda</taxon>
        <taxon>Chelicerata</taxon>
        <taxon>Arachnida</taxon>
        <taxon>Acari</taxon>
        <taxon>Parasitiformes</taxon>
        <taxon>Ixodida</taxon>
        <taxon>Ixodoidea</taxon>
        <taxon>Ixodidae</taxon>
        <taxon>Rhipicephalinae</taxon>
        <taxon>Rhipicephalus</taxon>
        <taxon>Rhipicephalus</taxon>
    </lineage>
</organism>
<feature type="compositionally biased region" description="Basic and acidic residues" evidence="1">
    <location>
        <begin position="104"/>
        <end position="114"/>
    </location>
</feature>
<evidence type="ECO:0000256" key="1">
    <source>
        <dbReference type="SAM" id="MobiDB-lite"/>
    </source>
</evidence>
<accession>A0A131Z9E9</accession>
<protein>
    <submittedName>
        <fullName evidence="2">Glass</fullName>
    </submittedName>
</protein>
<evidence type="ECO:0000313" key="2">
    <source>
        <dbReference type="EMBL" id="JAP86841.1"/>
    </source>
</evidence>
<feature type="non-terminal residue" evidence="2">
    <location>
        <position position="219"/>
    </location>
</feature>
<feature type="compositionally biased region" description="Polar residues" evidence="1">
    <location>
        <begin position="116"/>
        <end position="133"/>
    </location>
</feature>
<feature type="region of interest" description="Disordered" evidence="1">
    <location>
        <begin position="93"/>
        <end position="219"/>
    </location>
</feature>
<dbReference type="AlphaFoldDB" id="A0A131Z9E9"/>
<feature type="compositionally biased region" description="Polar residues" evidence="1">
    <location>
        <begin position="151"/>
        <end position="212"/>
    </location>
</feature>
<dbReference type="EMBL" id="GEDV01001716">
    <property type="protein sequence ID" value="JAP86841.1"/>
    <property type="molecule type" value="Transcribed_RNA"/>
</dbReference>
<sequence length="219" mass="22351">MLGYSGGHNADISDIPPVDRGSLPDEWKKSKVVPVFKSVVNTGMAQKRCLCGQVANVDAASQMPGWKVRREVSIQCNLLPLLPPPLIASDPVGAKSSCAPSQNDLHHPSREAVDQHSGTTDSSKKVSNNNGATDSAKKVGNESEATESAGKVSNNSGATDSAGKVSNNSGATDSAGKVSNNSGATDSAGKVSNNSGATDSAEKVSNNSEATDSAEKVSN</sequence>